<keyword evidence="4" id="KW-0812">Transmembrane</keyword>
<feature type="domain" description="Solute-binding protein family 5" evidence="5">
    <location>
        <begin position="132"/>
        <end position="557"/>
    </location>
</feature>
<dbReference type="PANTHER" id="PTHR30290:SF9">
    <property type="entry name" value="OLIGOPEPTIDE-BINDING PROTEIN APPA"/>
    <property type="match status" value="1"/>
</dbReference>
<dbReference type="Gene3D" id="3.90.76.10">
    <property type="entry name" value="Dipeptide-binding Protein, Domain 1"/>
    <property type="match status" value="1"/>
</dbReference>
<evidence type="ECO:0000256" key="1">
    <source>
        <dbReference type="ARBA" id="ARBA00005695"/>
    </source>
</evidence>
<keyword evidence="4" id="KW-0472">Membrane</keyword>
<keyword evidence="3" id="KW-0732">Signal</keyword>
<protein>
    <submittedName>
        <fullName evidence="6">Extracellular solute-binding protein</fullName>
    </submittedName>
</protein>
<dbReference type="InterPro" id="IPR030678">
    <property type="entry name" value="Peptide/Ni-bd"/>
</dbReference>
<dbReference type="Gene3D" id="3.40.190.10">
    <property type="entry name" value="Periplasmic binding protein-like II"/>
    <property type="match status" value="1"/>
</dbReference>
<evidence type="ECO:0000313" key="7">
    <source>
        <dbReference type="Proteomes" id="UP000034175"/>
    </source>
</evidence>
<dbReference type="PIRSF" id="PIRSF002741">
    <property type="entry name" value="MppA"/>
    <property type="match status" value="1"/>
</dbReference>
<accession>A0A0G1P334</accession>
<dbReference type="Pfam" id="PF00496">
    <property type="entry name" value="SBP_bac_5"/>
    <property type="match status" value="1"/>
</dbReference>
<evidence type="ECO:0000313" key="6">
    <source>
        <dbReference type="EMBL" id="KKU27309.1"/>
    </source>
</evidence>
<name>A0A0G1P334_9BACT</name>
<keyword evidence="2" id="KW-0813">Transport</keyword>
<evidence type="ECO:0000256" key="3">
    <source>
        <dbReference type="ARBA" id="ARBA00022729"/>
    </source>
</evidence>
<dbReference type="SUPFAM" id="SSF53850">
    <property type="entry name" value="Periplasmic binding protein-like II"/>
    <property type="match status" value="1"/>
</dbReference>
<dbReference type="PANTHER" id="PTHR30290">
    <property type="entry name" value="PERIPLASMIC BINDING COMPONENT OF ABC TRANSPORTER"/>
    <property type="match status" value="1"/>
</dbReference>
<dbReference type="InterPro" id="IPR000914">
    <property type="entry name" value="SBP_5_dom"/>
</dbReference>
<organism evidence="6 7">
    <name type="scientific">Candidatus Magasanikbacteria bacterium GW2011_GWA2_46_17</name>
    <dbReference type="NCBI Taxonomy" id="1619042"/>
    <lineage>
        <taxon>Bacteria</taxon>
        <taxon>Candidatus Magasanikiibacteriota</taxon>
    </lineage>
</organism>
<dbReference type="GO" id="GO:0042597">
    <property type="term" value="C:periplasmic space"/>
    <property type="evidence" value="ECO:0007669"/>
    <property type="project" value="UniProtKB-ARBA"/>
</dbReference>
<dbReference type="GO" id="GO:0043190">
    <property type="term" value="C:ATP-binding cassette (ABC) transporter complex"/>
    <property type="evidence" value="ECO:0007669"/>
    <property type="project" value="InterPro"/>
</dbReference>
<dbReference type="Proteomes" id="UP000034175">
    <property type="component" value="Unassembled WGS sequence"/>
</dbReference>
<dbReference type="InterPro" id="IPR039424">
    <property type="entry name" value="SBP_5"/>
</dbReference>
<gene>
    <name evidence="6" type="ORF">UX39_C0001G0029</name>
</gene>
<comment type="caution">
    <text evidence="6">The sequence shown here is derived from an EMBL/GenBank/DDBJ whole genome shotgun (WGS) entry which is preliminary data.</text>
</comment>
<dbReference type="CDD" id="cd08513">
    <property type="entry name" value="PBP2_thermophilic_Hb8_like"/>
    <property type="match status" value="1"/>
</dbReference>
<evidence type="ECO:0000256" key="4">
    <source>
        <dbReference type="SAM" id="Phobius"/>
    </source>
</evidence>
<dbReference type="GO" id="GO:1904680">
    <property type="term" value="F:peptide transmembrane transporter activity"/>
    <property type="evidence" value="ECO:0007669"/>
    <property type="project" value="TreeGrafter"/>
</dbReference>
<reference evidence="6 7" key="1">
    <citation type="journal article" date="2015" name="Nature">
        <title>rRNA introns, odd ribosomes, and small enigmatic genomes across a large radiation of phyla.</title>
        <authorList>
            <person name="Brown C.T."/>
            <person name="Hug L.A."/>
            <person name="Thomas B.C."/>
            <person name="Sharon I."/>
            <person name="Castelle C.J."/>
            <person name="Singh A."/>
            <person name="Wilkins M.J."/>
            <person name="Williams K.H."/>
            <person name="Banfield J.F."/>
        </authorList>
    </citation>
    <scope>NUCLEOTIDE SEQUENCE [LARGE SCALE GENOMIC DNA]</scope>
</reference>
<dbReference type="GO" id="GO:0015833">
    <property type="term" value="P:peptide transport"/>
    <property type="evidence" value="ECO:0007669"/>
    <property type="project" value="TreeGrafter"/>
</dbReference>
<sequence>MSWRTLISWFKDEREERVVPSSLDKKLIRNFQSRVIPNWSQIKYLGRFLSKKETYALISAVCVAVITGLVWTSIYLFNHYEKSPSDGGEYIEALVGQPKFINPVFASADEIDSDLASLVYSSLFRYDEQGRLVSDLASDYSISEDGKTYSINLRQDVRWSDGELFNADDLLFTFEVIQNPEVGSPLLPAFQGVMVEKTGDYAVRFVLKEPFAPFMSFLTVGILPEHVWSEVSPSTIKLAKLNLQPIGAGPWVFSKLVKDVNGNIQSYSLNRNENYYSKTPYLKTLTFKFFADRPEALNALRGQSVSAFSFIPASLKKRIKTKLFSQYQLRLPQYTALFFNQNQLAALKETEVRRALAIAIDREYLVKETLKNEAETINSPFLKGSIGYDASTTYPAFSVERANQLLDKHSKRIEPEKYFNSEFVNEIKRRDDQVKALREAASSTPVQASSAIAELENEVRNAIRAKMPSDQSFYRRDKTGSVLRLTITTVDSSDYEQVAEAVARMWRSVGIHASVNKVNSRQIVRETIKDRSYEVLLYGEITGSDPDPYPFWHSSQSEYPGMNLAFFTDRTADKLIEEARLTSDPDKRTESYKKFQKILIDEMPAVFLYTPLHTWAISKNFRGITVGSIYAPSDRYASLNNWYIKTKWRWK</sequence>
<dbReference type="Gene3D" id="3.10.105.10">
    <property type="entry name" value="Dipeptide-binding Protein, Domain 3"/>
    <property type="match status" value="1"/>
</dbReference>
<dbReference type="AlphaFoldDB" id="A0A0G1P334"/>
<dbReference type="EMBL" id="LCMA01000001">
    <property type="protein sequence ID" value="KKU27309.1"/>
    <property type="molecule type" value="Genomic_DNA"/>
</dbReference>
<evidence type="ECO:0000256" key="2">
    <source>
        <dbReference type="ARBA" id="ARBA00022448"/>
    </source>
</evidence>
<keyword evidence="4" id="KW-1133">Transmembrane helix</keyword>
<feature type="transmembrane region" description="Helical" evidence="4">
    <location>
        <begin position="55"/>
        <end position="77"/>
    </location>
</feature>
<proteinExistence type="inferred from homology"/>
<evidence type="ECO:0000259" key="5">
    <source>
        <dbReference type="Pfam" id="PF00496"/>
    </source>
</evidence>
<comment type="similarity">
    <text evidence="1">Belongs to the bacterial solute-binding protein 5 family.</text>
</comment>